<name>F5RK37_9FIRM</name>
<dbReference type="HOGENOM" id="CLU_156639_0_0_9"/>
<gene>
    <name evidence="1" type="ORF">HMPREF9081_0622</name>
</gene>
<keyword evidence="2" id="KW-1185">Reference proteome</keyword>
<proteinExistence type="predicted"/>
<dbReference type="EMBL" id="AFHQ01000023">
    <property type="protein sequence ID" value="EGK61219.1"/>
    <property type="molecule type" value="Genomic_DNA"/>
</dbReference>
<protein>
    <submittedName>
        <fullName evidence="1">Uncharacterized protein</fullName>
    </submittedName>
</protein>
<dbReference type="AlphaFoldDB" id="F5RK37"/>
<dbReference type="STRING" id="888060.HMPREF9081_0622"/>
<dbReference type="Proteomes" id="UP000004067">
    <property type="component" value="Unassembled WGS sequence"/>
</dbReference>
<evidence type="ECO:0000313" key="1">
    <source>
        <dbReference type="EMBL" id="EGK61219.1"/>
    </source>
</evidence>
<evidence type="ECO:0000313" key="2">
    <source>
        <dbReference type="Proteomes" id="UP000004067"/>
    </source>
</evidence>
<dbReference type="eggNOG" id="ENOG50330Q4">
    <property type="taxonomic scope" value="Bacteria"/>
</dbReference>
<reference evidence="1 2" key="1">
    <citation type="submission" date="2011-04" db="EMBL/GenBank/DDBJ databases">
        <authorList>
            <person name="Muzny D."/>
            <person name="Qin X."/>
            <person name="Deng J."/>
            <person name="Jiang H."/>
            <person name="Liu Y."/>
            <person name="Qu J."/>
            <person name="Song X.-Z."/>
            <person name="Zhang L."/>
            <person name="Thornton R."/>
            <person name="Coyle M."/>
            <person name="Francisco L."/>
            <person name="Jackson L."/>
            <person name="Javaid M."/>
            <person name="Korchina V."/>
            <person name="Kovar C."/>
            <person name="Mata R."/>
            <person name="Mathew T."/>
            <person name="Ngo R."/>
            <person name="Nguyen L."/>
            <person name="Nguyen N."/>
            <person name="Okwuonu G."/>
            <person name="Ongeri F."/>
            <person name="Pham C."/>
            <person name="Simmons D."/>
            <person name="Wilczek-Boney K."/>
            <person name="Hale W."/>
            <person name="Jakkamsetti A."/>
            <person name="Pham P."/>
            <person name="Ruth R."/>
            <person name="San Lucas F."/>
            <person name="Warren J."/>
            <person name="Zhang J."/>
            <person name="Zhao Z."/>
            <person name="Zhou C."/>
            <person name="Zhu D."/>
            <person name="Lee S."/>
            <person name="Bess C."/>
            <person name="Blankenburg K."/>
            <person name="Forbes L."/>
            <person name="Fu Q."/>
            <person name="Gubbala S."/>
            <person name="Hirani K."/>
            <person name="Jayaseelan J.C."/>
            <person name="Lara F."/>
            <person name="Munidasa M."/>
            <person name="Palculict T."/>
            <person name="Patil S."/>
            <person name="Pu L.-L."/>
            <person name="Saada N."/>
            <person name="Tang L."/>
            <person name="Weissenberger G."/>
            <person name="Zhu Y."/>
            <person name="Hemphill L."/>
            <person name="Shang Y."/>
            <person name="Youmans B."/>
            <person name="Ayvaz T."/>
            <person name="Ross M."/>
            <person name="Santibanez J."/>
            <person name="Aqrawi P."/>
            <person name="Gross S."/>
            <person name="Joshi V."/>
            <person name="Fowler G."/>
            <person name="Nazareth L."/>
            <person name="Reid J."/>
            <person name="Worley K."/>
            <person name="Petrosino J."/>
            <person name="Highlander S."/>
            <person name="Gibbs R."/>
        </authorList>
    </citation>
    <scope>NUCLEOTIDE SEQUENCE [LARGE SCALE GENOMIC DNA]</scope>
    <source>
        <strain evidence="1 2">DSM 2778</strain>
    </source>
</reference>
<dbReference type="RefSeq" id="WP_006305488.1">
    <property type="nucleotide sequence ID" value="NZ_GL892076.1"/>
</dbReference>
<accession>F5RK37</accession>
<dbReference type="OrthoDB" id="2086168at2"/>
<sequence>MCVLCGELIMNVHWTDQPFHDAEYGQRERVVAGEGQRDRRRMRLRRVAVADRVLRYYGLSIRDWNGSKYVLADRKGNSRIVSDLGDMWSTAAQMCRRTLDPLDPDFLCAIRGGV</sequence>
<comment type="caution">
    <text evidence="1">The sequence shown here is derived from an EMBL/GenBank/DDBJ whole genome shotgun (WGS) entry which is preliminary data.</text>
</comment>
<organism evidence="1 2">
    <name type="scientific">Centipeda periodontii DSM 2778</name>
    <dbReference type="NCBI Taxonomy" id="888060"/>
    <lineage>
        <taxon>Bacteria</taxon>
        <taxon>Bacillati</taxon>
        <taxon>Bacillota</taxon>
        <taxon>Negativicutes</taxon>
        <taxon>Selenomonadales</taxon>
        <taxon>Selenomonadaceae</taxon>
        <taxon>Centipeda</taxon>
    </lineage>
</organism>